<dbReference type="PANTHER" id="PTHR42944">
    <property type="entry name" value="ADENINE DNA GLYCOSYLASE"/>
    <property type="match status" value="1"/>
</dbReference>
<dbReference type="Pfam" id="PF00730">
    <property type="entry name" value="HhH-GPD"/>
    <property type="match status" value="1"/>
</dbReference>
<evidence type="ECO:0000256" key="13">
    <source>
        <dbReference type="ARBA" id="ARBA00023295"/>
    </source>
</evidence>
<dbReference type="Pfam" id="PF14815">
    <property type="entry name" value="NUDIX_4"/>
    <property type="match status" value="1"/>
</dbReference>
<dbReference type="Gene3D" id="1.10.1670.10">
    <property type="entry name" value="Helix-hairpin-Helix base-excision DNA repair enzymes (C-terminal)"/>
    <property type="match status" value="1"/>
</dbReference>
<evidence type="ECO:0000256" key="14">
    <source>
        <dbReference type="RuleBase" id="RU365096"/>
    </source>
</evidence>
<dbReference type="SMART" id="SM00478">
    <property type="entry name" value="ENDO3c"/>
    <property type="match status" value="1"/>
</dbReference>
<dbReference type="InterPro" id="IPR023170">
    <property type="entry name" value="HhH_base_excis_C"/>
</dbReference>
<comment type="caution">
    <text evidence="16">The sequence shown here is derived from an EMBL/GenBank/DDBJ whole genome shotgun (WGS) entry which is preliminary data.</text>
</comment>
<evidence type="ECO:0000313" key="16">
    <source>
        <dbReference type="EMBL" id="NIK74338.1"/>
    </source>
</evidence>
<keyword evidence="9 16" id="KW-0378">Hydrolase</keyword>
<reference evidence="16 17" key="1">
    <citation type="submission" date="2020-03" db="EMBL/GenBank/DDBJ databases">
        <title>Genomic Encyclopedia of Type Strains, Phase IV (KMG-IV): sequencing the most valuable type-strain genomes for metagenomic binning, comparative biology and taxonomic classification.</title>
        <authorList>
            <person name="Goeker M."/>
        </authorList>
    </citation>
    <scope>NUCLEOTIDE SEQUENCE [LARGE SCALE GENOMIC DNA]</scope>
    <source>
        <strain evidence="16 17">DSM 5718</strain>
    </source>
</reference>
<accession>A0A846MRP7</accession>
<evidence type="ECO:0000256" key="5">
    <source>
        <dbReference type="ARBA" id="ARBA00022023"/>
    </source>
</evidence>
<dbReference type="GO" id="GO:0032357">
    <property type="term" value="F:oxidized purine DNA binding"/>
    <property type="evidence" value="ECO:0007669"/>
    <property type="project" value="TreeGrafter"/>
</dbReference>
<evidence type="ECO:0000256" key="1">
    <source>
        <dbReference type="ARBA" id="ARBA00000843"/>
    </source>
</evidence>
<keyword evidence="7" id="KW-0479">Metal-binding</keyword>
<dbReference type="FunFam" id="1.10.340.30:FF:000002">
    <property type="entry name" value="Adenine DNA glycosylase"/>
    <property type="match status" value="1"/>
</dbReference>
<dbReference type="InterPro" id="IPR015797">
    <property type="entry name" value="NUDIX_hydrolase-like_dom_sf"/>
</dbReference>
<comment type="catalytic activity">
    <reaction evidence="1 14">
        <text>Hydrolyzes free adenine bases from 7,8-dihydro-8-oxoguanine:adenine mismatched double-stranded DNA, leaving an apurinic site.</text>
        <dbReference type="EC" id="3.2.2.31"/>
    </reaction>
</comment>
<keyword evidence="17" id="KW-1185">Reference proteome</keyword>
<comment type="cofactor">
    <cofactor evidence="14">
        <name>[4Fe-4S] cluster</name>
        <dbReference type="ChEBI" id="CHEBI:49883"/>
    </cofactor>
    <text evidence="14">Binds 1 [4Fe-4S] cluster.</text>
</comment>
<evidence type="ECO:0000313" key="17">
    <source>
        <dbReference type="Proteomes" id="UP000537126"/>
    </source>
</evidence>
<feature type="domain" description="HhH-GPD" evidence="15">
    <location>
        <begin position="39"/>
        <end position="190"/>
    </location>
</feature>
<dbReference type="CDD" id="cd03431">
    <property type="entry name" value="NUDIX_DNA_Glycosylase_C-MutY"/>
    <property type="match status" value="1"/>
</dbReference>
<dbReference type="PROSITE" id="PS00764">
    <property type="entry name" value="ENDONUCLEASE_III_1"/>
    <property type="match status" value="1"/>
</dbReference>
<dbReference type="SUPFAM" id="SSF48150">
    <property type="entry name" value="DNA-glycosylase"/>
    <property type="match status" value="1"/>
</dbReference>
<evidence type="ECO:0000256" key="7">
    <source>
        <dbReference type="ARBA" id="ARBA00022723"/>
    </source>
</evidence>
<dbReference type="GO" id="GO:0000701">
    <property type="term" value="F:purine-specific mismatch base pair DNA N-glycosylase activity"/>
    <property type="evidence" value="ECO:0007669"/>
    <property type="project" value="UniProtKB-EC"/>
</dbReference>
<dbReference type="GO" id="GO:0051539">
    <property type="term" value="F:4 iron, 4 sulfur cluster binding"/>
    <property type="evidence" value="ECO:0007669"/>
    <property type="project" value="UniProtKB-UniRule"/>
</dbReference>
<dbReference type="InterPro" id="IPR004035">
    <property type="entry name" value="Endouclease-III_FeS-bd_BS"/>
</dbReference>
<dbReference type="GO" id="GO:0035485">
    <property type="term" value="F:adenine/guanine mispair binding"/>
    <property type="evidence" value="ECO:0007669"/>
    <property type="project" value="TreeGrafter"/>
</dbReference>
<evidence type="ECO:0000256" key="11">
    <source>
        <dbReference type="ARBA" id="ARBA00023014"/>
    </source>
</evidence>
<protein>
    <recommendedName>
        <fullName evidence="5 14">Adenine DNA glycosylase</fullName>
        <ecNumber evidence="4 14">3.2.2.31</ecNumber>
    </recommendedName>
</protein>
<dbReference type="SMART" id="SM00525">
    <property type="entry name" value="FES"/>
    <property type="match status" value="1"/>
</dbReference>
<evidence type="ECO:0000256" key="10">
    <source>
        <dbReference type="ARBA" id="ARBA00023004"/>
    </source>
</evidence>
<evidence type="ECO:0000256" key="4">
    <source>
        <dbReference type="ARBA" id="ARBA00012045"/>
    </source>
</evidence>
<keyword evidence="13 14" id="KW-0326">Glycosidase</keyword>
<evidence type="ECO:0000256" key="8">
    <source>
        <dbReference type="ARBA" id="ARBA00022763"/>
    </source>
</evidence>
<evidence type="ECO:0000259" key="15">
    <source>
        <dbReference type="SMART" id="SM00478"/>
    </source>
</evidence>
<dbReference type="RefSeq" id="WP_166919914.1">
    <property type="nucleotide sequence ID" value="NZ_JAASRN010000002.1"/>
</dbReference>
<dbReference type="Gene3D" id="3.90.79.10">
    <property type="entry name" value="Nucleoside Triphosphate Pyrophosphohydrolase"/>
    <property type="match status" value="1"/>
</dbReference>
<name>A0A846MRP7_9BACT</name>
<dbReference type="PANTHER" id="PTHR42944:SF1">
    <property type="entry name" value="ADENINE DNA GLYCOSYLASE"/>
    <property type="match status" value="1"/>
</dbReference>
<evidence type="ECO:0000256" key="12">
    <source>
        <dbReference type="ARBA" id="ARBA00023204"/>
    </source>
</evidence>
<dbReference type="GO" id="GO:0006284">
    <property type="term" value="P:base-excision repair"/>
    <property type="evidence" value="ECO:0007669"/>
    <property type="project" value="UniProtKB-UniRule"/>
</dbReference>
<dbReference type="InterPro" id="IPR005760">
    <property type="entry name" value="A/G_AdeGlyc_MutY"/>
</dbReference>
<keyword evidence="6" id="KW-0004">4Fe-4S</keyword>
<proteinExistence type="inferred from homology"/>
<dbReference type="Pfam" id="PF00633">
    <property type="entry name" value="HHH"/>
    <property type="match status" value="1"/>
</dbReference>
<evidence type="ECO:0000256" key="9">
    <source>
        <dbReference type="ARBA" id="ARBA00022801"/>
    </source>
</evidence>
<dbReference type="InterPro" id="IPR003651">
    <property type="entry name" value="Endonuclease3_FeS-loop_motif"/>
</dbReference>
<comment type="function">
    <text evidence="2">Adenine glycosylase active on G-A mispairs. MutY also corrects error-prone DNA synthesis past GO lesions which are due to the oxidatively damaged form of guanine: 7,8-dihydro-8-oxoguanine (8-oxo-dGTP).</text>
</comment>
<sequence>MKMIPRFAERLMAWYRLHQRDLPWRNTRDPYRIWLSEVILQQTRVAQGLAYYERFVKTYPTVHDLAKAPLEEVLRLWQGLGYYSRARNLYAAAQTISLQYGGCFPSNYEELCKLKGVGEYTAAAIASFAFDEAVAVVDGNVFRVFARLYGLYDDISLTRTKSKFKALSEGHMPPKEAAIYNQAIMEFGAVQCTPQKPLCLTCPFRDDCYAARHGKQQVLPVKTKKPVKRKRYLSYRFFLRKGKVWMQERTKKDIWRGLYEPACVEAATAAALKQQLLEHPAALQWQQAQAVTQVRHLLTHQELYIDMGIVILDGEVSLPDCLHSEGDWFAYDECDALPKPVVIAQYLEQHRHLLSS</sequence>
<dbReference type="EMBL" id="JAASRN010000002">
    <property type="protein sequence ID" value="NIK74338.1"/>
    <property type="molecule type" value="Genomic_DNA"/>
</dbReference>
<keyword evidence="10 14" id="KW-0408">Iron</keyword>
<dbReference type="GO" id="GO:0034039">
    <property type="term" value="F:8-oxo-7,8-dihydroguanine DNA N-glycosylase activity"/>
    <property type="evidence" value="ECO:0007669"/>
    <property type="project" value="TreeGrafter"/>
</dbReference>
<dbReference type="Proteomes" id="UP000537126">
    <property type="component" value="Unassembled WGS sequence"/>
</dbReference>
<dbReference type="AlphaFoldDB" id="A0A846MRP7"/>
<dbReference type="NCBIfam" id="TIGR01084">
    <property type="entry name" value="mutY"/>
    <property type="match status" value="1"/>
</dbReference>
<dbReference type="GO" id="GO:0046872">
    <property type="term" value="F:metal ion binding"/>
    <property type="evidence" value="ECO:0007669"/>
    <property type="project" value="UniProtKB-UniRule"/>
</dbReference>
<dbReference type="GO" id="GO:0006298">
    <property type="term" value="P:mismatch repair"/>
    <property type="evidence" value="ECO:0007669"/>
    <property type="project" value="TreeGrafter"/>
</dbReference>
<dbReference type="InterPro" id="IPR011257">
    <property type="entry name" value="DNA_glycosylase"/>
</dbReference>
<dbReference type="CDD" id="cd00056">
    <property type="entry name" value="ENDO3c"/>
    <property type="match status" value="1"/>
</dbReference>
<evidence type="ECO:0000256" key="6">
    <source>
        <dbReference type="ARBA" id="ARBA00022485"/>
    </source>
</evidence>
<dbReference type="EC" id="3.2.2.31" evidence="4 14"/>
<organism evidence="16 17">
    <name type="scientific">Thermonema lapsum</name>
    <dbReference type="NCBI Taxonomy" id="28195"/>
    <lineage>
        <taxon>Bacteria</taxon>
        <taxon>Pseudomonadati</taxon>
        <taxon>Bacteroidota</taxon>
        <taxon>Cytophagia</taxon>
        <taxon>Cytophagales</taxon>
        <taxon>Thermonemataceae</taxon>
        <taxon>Thermonema</taxon>
    </lineage>
</organism>
<keyword evidence="8 14" id="KW-0227">DNA damage</keyword>
<dbReference type="SUPFAM" id="SSF55811">
    <property type="entry name" value="Nudix"/>
    <property type="match status" value="1"/>
</dbReference>
<evidence type="ECO:0000256" key="2">
    <source>
        <dbReference type="ARBA" id="ARBA00002933"/>
    </source>
</evidence>
<dbReference type="InterPro" id="IPR029119">
    <property type="entry name" value="MutY_C"/>
</dbReference>
<comment type="similarity">
    <text evidence="3 14">Belongs to the Nth/MutY family.</text>
</comment>
<dbReference type="InterPro" id="IPR000445">
    <property type="entry name" value="HhH_motif"/>
</dbReference>
<dbReference type="InterPro" id="IPR003265">
    <property type="entry name" value="HhH-GPD_domain"/>
</dbReference>
<dbReference type="InterPro" id="IPR044298">
    <property type="entry name" value="MIG/MutY"/>
</dbReference>
<keyword evidence="11" id="KW-0411">Iron-sulfur</keyword>
<gene>
    <name evidence="16" type="ORF">FHS56_001851</name>
</gene>
<dbReference type="Pfam" id="PF10576">
    <property type="entry name" value="EndIII_4Fe-2S"/>
    <property type="match status" value="1"/>
</dbReference>
<dbReference type="Gene3D" id="1.10.340.30">
    <property type="entry name" value="Hypothetical protein, domain 2"/>
    <property type="match status" value="1"/>
</dbReference>
<keyword evidence="12" id="KW-0234">DNA repair</keyword>
<evidence type="ECO:0000256" key="3">
    <source>
        <dbReference type="ARBA" id="ARBA00008343"/>
    </source>
</evidence>